<organism evidence="2 3">
    <name type="scientific">Actinoplanes utahensis</name>
    <dbReference type="NCBI Taxonomy" id="1869"/>
    <lineage>
        <taxon>Bacteria</taxon>
        <taxon>Bacillati</taxon>
        <taxon>Actinomycetota</taxon>
        <taxon>Actinomycetes</taxon>
        <taxon>Micromonosporales</taxon>
        <taxon>Micromonosporaceae</taxon>
        <taxon>Actinoplanes</taxon>
    </lineage>
</organism>
<reference evidence="2 3" key="1">
    <citation type="submission" date="2014-10" db="EMBL/GenBank/DDBJ databases">
        <title>Draft genome sequence of Actinoplanes utahensis NRRL 12052.</title>
        <authorList>
            <person name="Velasco-Bucheli B."/>
            <person name="del Cerro C."/>
            <person name="Hormigo D."/>
            <person name="Garcia J.L."/>
            <person name="Acebal C."/>
            <person name="Arroyo M."/>
            <person name="de la Mata I."/>
        </authorList>
    </citation>
    <scope>NUCLEOTIDE SEQUENCE [LARGE SCALE GENOMIC DNA]</scope>
    <source>
        <strain evidence="2 3">NRRL 12052</strain>
    </source>
</reference>
<keyword evidence="3" id="KW-1185">Reference proteome</keyword>
<accession>A0A0A6UI90</accession>
<feature type="domain" description="DUF4440" evidence="1">
    <location>
        <begin position="6"/>
        <end position="108"/>
    </location>
</feature>
<dbReference type="NCBIfam" id="TIGR02246">
    <property type="entry name" value="SgcJ/EcaC family oxidoreductase"/>
    <property type="match status" value="1"/>
</dbReference>
<comment type="caution">
    <text evidence="2">The sequence shown here is derived from an EMBL/GenBank/DDBJ whole genome shotgun (WGS) entry which is preliminary data.</text>
</comment>
<sequence>MKYVLAQLKDTWDRGDAAAYARCFSADAVYVIFVGTVYVGRADIERSHEALFTKFAKGTTTFLTVLDVRFHGPDTATVLTTGDAAKRPPRAGRGKVQSFTFHRGPDGWECVAFHNTKRSPLMERISFHMDRRFRPDHTT</sequence>
<dbReference type="eggNOG" id="COG3631">
    <property type="taxonomic scope" value="Bacteria"/>
</dbReference>
<dbReference type="Proteomes" id="UP000054537">
    <property type="component" value="Unassembled WGS sequence"/>
</dbReference>
<protein>
    <recommendedName>
        <fullName evidence="1">DUF4440 domain-containing protein</fullName>
    </recommendedName>
</protein>
<proteinExistence type="predicted"/>
<dbReference type="STRING" id="1869.MB27_20935"/>
<dbReference type="Pfam" id="PF14534">
    <property type="entry name" value="DUF4440"/>
    <property type="match status" value="1"/>
</dbReference>
<dbReference type="Gene3D" id="3.10.450.50">
    <property type="match status" value="1"/>
</dbReference>
<dbReference type="EMBL" id="JRTT01000024">
    <property type="protein sequence ID" value="KHD75775.1"/>
    <property type="molecule type" value="Genomic_DNA"/>
</dbReference>
<evidence type="ECO:0000313" key="2">
    <source>
        <dbReference type="EMBL" id="KHD75775.1"/>
    </source>
</evidence>
<name>A0A0A6UI90_ACTUT</name>
<dbReference type="InterPro" id="IPR011944">
    <property type="entry name" value="Steroid_delta5-4_isomerase"/>
</dbReference>
<dbReference type="InterPro" id="IPR027843">
    <property type="entry name" value="DUF4440"/>
</dbReference>
<dbReference type="SUPFAM" id="SSF54427">
    <property type="entry name" value="NTF2-like"/>
    <property type="match status" value="1"/>
</dbReference>
<evidence type="ECO:0000313" key="3">
    <source>
        <dbReference type="Proteomes" id="UP000054537"/>
    </source>
</evidence>
<gene>
    <name evidence="2" type="ORF">MB27_20935</name>
</gene>
<dbReference type="InterPro" id="IPR032710">
    <property type="entry name" value="NTF2-like_dom_sf"/>
</dbReference>
<dbReference type="AlphaFoldDB" id="A0A0A6UI90"/>
<evidence type="ECO:0000259" key="1">
    <source>
        <dbReference type="Pfam" id="PF14534"/>
    </source>
</evidence>